<keyword evidence="1" id="KW-0175">Coiled coil</keyword>
<evidence type="ECO:0000259" key="5">
    <source>
        <dbReference type="Pfam" id="PF21807"/>
    </source>
</evidence>
<organism evidence="7 8">
    <name type="scientific">Plasmodium falciparum Tanzania</name>
    <name type="common">2000708</name>
    <dbReference type="NCBI Taxonomy" id="1036725"/>
    <lineage>
        <taxon>Eukaryota</taxon>
        <taxon>Sar</taxon>
        <taxon>Alveolata</taxon>
        <taxon>Apicomplexa</taxon>
        <taxon>Aconoidasida</taxon>
        <taxon>Haemosporida</taxon>
        <taxon>Plasmodiidae</taxon>
        <taxon>Plasmodium</taxon>
        <taxon>Plasmodium (Laverania)</taxon>
    </lineage>
</organism>
<sequence>WKKDIEFREHYCTGCFSACSLYKIWIGKQKEEFLKQKKKYENEIQKYVSKKVKTNSTINNEYYNVYKNFNEKNYETNNNFLNFLKEGKYCKESVKDENTIDFNSGVDNTFSDSKHCKVCPYCGLDCDGTKCKPKPEIYTNCVNKDTYDPPDDAESTDINVIDSGNAVNISEKLNDFCTNPTNPNDKIYQKWQCYYKSSKVNKCQMTSLTQTLQKHHYVMTFYIFFDLWVKNLLKDTMKWENEIKDCINNTNVTDCNNKCNKNCVCFDKWVKQKKKEWDIIKKLFKTEKDEMKNYYININKNFELFFFRVMYELNNEEEKWNKLIENLRTKIDSSRRNTGNEDSEGVIKVLFEHLKEIAEKCTHNNSNESCETSTNRTPNPCANTTGAVRLAKSVEQLASEMQTKAKAQLGSGSDKGESALKGKAEKGDYSRGGSGDDFKNNLCGITQKHSNAIGASNNPCNGKDNNKLRFKVGTTWKSGQSVSTSTDVYLPPRREHFCTSNLEYINISKVKDGNSLLGDVLLSAKYQAEHTMNDYKLENDIEGKCRAVRRSFADIGDIIKGTDLWDQNNGEQKTQRRLDTVFGIIKKQFNGKYTNDSKHTQLRKDWWEANRDQIWKAMQCPSTTTPHVTTNCDKEPTPLDDYIPQRLRWMTEWAEWYCKYQSQEYEKLKRGCEGCTSAKCETETKCKVCKAKCQEYEQKIIPWKQQWETISKKYDDLYQKAKQNDDTSSNKDADVVKFLSELYKTNNGKSDANSDVYSTAARYVHQELPNMGCNVQIQFCKHKNGSTSSGKDNDKEYAFREKPHDHDDKCDCTDKSTPPLRRLLRLPRYLIRRRFRRHRRRRPPQNVVVGGAGRILPAPEKPIEEEESDEEDPSDSEEDHVNTENNDQVEVMEETVAEVTDIQKAGQTPPAPPVVDVCKIVDGILNGKSATDYIDGCNKKSYNGWNCKPSDVHSDHAGACMPPRRQKLCIYYFGNNTQIPIINSQDILKEAFIKSAAGETFLSWQKYKTDNNGGADLQIKLESGIIPEDFKRKMFYTFGDLRDFLFGTDISKKHGEKSELKNKIDFLFENT</sequence>
<dbReference type="InterPro" id="IPR054595">
    <property type="entry name" value="DBL_C"/>
</dbReference>
<gene>
    <name evidence="7" type="ORF">PFTANZ_06524</name>
</gene>
<feature type="domain" description="Duffy-binding-like" evidence="6">
    <location>
        <begin position="3"/>
        <end position="114"/>
    </location>
</feature>
<dbReference type="InterPro" id="IPR004258">
    <property type="entry name" value="DBL"/>
</dbReference>
<dbReference type="Pfam" id="PF21807">
    <property type="entry name" value="PfEMP1_CIDRalpha1_dom"/>
    <property type="match status" value="1"/>
</dbReference>
<dbReference type="EMBL" id="KI927112">
    <property type="protein sequence ID" value="ETW32756.1"/>
    <property type="molecule type" value="Genomic_DNA"/>
</dbReference>
<dbReference type="Proteomes" id="UP000030708">
    <property type="component" value="Unassembled WGS sequence"/>
</dbReference>
<evidence type="ECO:0000256" key="2">
    <source>
        <dbReference type="SAM" id="MobiDB-lite"/>
    </source>
</evidence>
<feature type="coiled-coil region" evidence="1">
    <location>
        <begin position="310"/>
        <end position="337"/>
    </location>
</feature>
<dbReference type="Pfam" id="PF22672">
    <property type="entry name" value="DBL_C"/>
    <property type="match status" value="1"/>
</dbReference>
<evidence type="ECO:0000259" key="3">
    <source>
        <dbReference type="Pfam" id="PF03011"/>
    </source>
</evidence>
<dbReference type="Gene3D" id="1.20.58.1930">
    <property type="match status" value="1"/>
</dbReference>
<feature type="compositionally biased region" description="Basic and acidic residues" evidence="2">
    <location>
        <begin position="414"/>
        <end position="433"/>
    </location>
</feature>
<dbReference type="Pfam" id="PF03011">
    <property type="entry name" value="PFEMP"/>
    <property type="match status" value="1"/>
</dbReference>
<evidence type="ECO:0000259" key="6">
    <source>
        <dbReference type="Pfam" id="PF22672"/>
    </source>
</evidence>
<evidence type="ECO:0000259" key="4">
    <source>
        <dbReference type="Pfam" id="PF05424"/>
    </source>
</evidence>
<feature type="region of interest" description="Disordered" evidence="2">
    <location>
        <begin position="401"/>
        <end position="433"/>
    </location>
</feature>
<feature type="domain" description="Duffy-binding-like" evidence="3">
    <location>
        <begin position="224"/>
        <end position="368"/>
    </location>
</feature>
<proteinExistence type="predicted"/>
<dbReference type="InterPro" id="IPR008602">
    <property type="entry name" value="Duffy-antigen-binding"/>
</dbReference>
<dbReference type="InterPro" id="IPR049158">
    <property type="entry name" value="PfEMP1_CIDRalpha1_dom"/>
</dbReference>
<dbReference type="FunFam" id="1.20.58.1930:FF:000002">
    <property type="entry name" value="Erythrocyte membrane protein 1, PfEMP1"/>
    <property type="match status" value="1"/>
</dbReference>
<reference evidence="7 8" key="1">
    <citation type="submission" date="2013-02" db="EMBL/GenBank/DDBJ databases">
        <title>The Genome Annotation of Plasmodium falciparum Tanzania (2000708).</title>
        <authorList>
            <consortium name="The Broad Institute Genome Sequencing Platform"/>
            <consortium name="The Broad Institute Genome Sequencing Center for Infectious Disease"/>
            <person name="Neafsey D."/>
            <person name="Hoffman S."/>
            <person name="Volkman S."/>
            <person name="Rosenthal P."/>
            <person name="Walker B."/>
            <person name="Young S.K."/>
            <person name="Zeng Q."/>
            <person name="Gargeya S."/>
            <person name="Fitzgerald M."/>
            <person name="Haas B."/>
            <person name="Abouelleil A."/>
            <person name="Allen A.W."/>
            <person name="Alvarado L."/>
            <person name="Arachchi H.M."/>
            <person name="Berlin A.M."/>
            <person name="Chapman S.B."/>
            <person name="Gainer-Dewar J."/>
            <person name="Goldberg J."/>
            <person name="Griggs A."/>
            <person name="Gujja S."/>
            <person name="Hansen M."/>
            <person name="Howarth C."/>
            <person name="Imamovic A."/>
            <person name="Ireland A."/>
            <person name="Larimer J."/>
            <person name="McCowan C."/>
            <person name="Murphy C."/>
            <person name="Pearson M."/>
            <person name="Poon T.W."/>
            <person name="Priest M."/>
            <person name="Roberts A."/>
            <person name="Saif S."/>
            <person name="Shea T."/>
            <person name="Sisk P."/>
            <person name="Sykes S."/>
            <person name="Wortman J."/>
            <person name="Nusbaum C."/>
            <person name="Birren B."/>
        </authorList>
    </citation>
    <scope>NUCLEOTIDE SEQUENCE [LARGE SCALE GENOMIC DNA]</scope>
    <source>
        <strain evidence="8">Tanzania (2000708)</strain>
    </source>
</reference>
<dbReference type="SUPFAM" id="SSF140924">
    <property type="entry name" value="Duffy binding domain-like"/>
    <property type="match status" value="4"/>
</dbReference>
<name>A0A024VXX1_PLAFA</name>
<dbReference type="Gene3D" id="1.20.1310.20">
    <property type="entry name" value="Duffy-antigen binding domain"/>
    <property type="match status" value="2"/>
</dbReference>
<feature type="non-terminal residue" evidence="7">
    <location>
        <position position="1"/>
    </location>
</feature>
<dbReference type="Gene3D" id="1.20.58.830">
    <property type="match status" value="2"/>
</dbReference>
<evidence type="ECO:0000313" key="8">
    <source>
        <dbReference type="Proteomes" id="UP000030708"/>
    </source>
</evidence>
<reference evidence="7 8" key="2">
    <citation type="submission" date="2013-02" db="EMBL/GenBank/DDBJ databases">
        <title>The Genome Sequence of Plasmodium falciparum Tanzania (2000708).</title>
        <authorList>
            <consortium name="The Broad Institute Genome Sequencing Platform"/>
            <consortium name="The Broad Institute Genome Sequencing Center for Infectious Disease"/>
            <person name="Neafsey D."/>
            <person name="Cheeseman I."/>
            <person name="Volkman S."/>
            <person name="Adams J."/>
            <person name="Walker B."/>
            <person name="Young S.K."/>
            <person name="Zeng Q."/>
            <person name="Gargeya S."/>
            <person name="Fitzgerald M."/>
            <person name="Haas B."/>
            <person name="Abouelleil A."/>
            <person name="Alvarado L."/>
            <person name="Arachchi H.M."/>
            <person name="Berlin A.M."/>
            <person name="Chapman S.B."/>
            <person name="Dewar J."/>
            <person name="Goldberg J."/>
            <person name="Griggs A."/>
            <person name="Gujja S."/>
            <person name="Hansen M."/>
            <person name="Howarth C."/>
            <person name="Imamovic A."/>
            <person name="Larimer J."/>
            <person name="McCowan C."/>
            <person name="Murphy C."/>
            <person name="Neiman D."/>
            <person name="Pearson M."/>
            <person name="Priest M."/>
            <person name="Roberts A."/>
            <person name="Saif S."/>
            <person name="Shea T."/>
            <person name="Sisk P."/>
            <person name="Sykes S."/>
            <person name="Wortman J."/>
            <person name="Nusbaum C."/>
            <person name="Birren B."/>
        </authorList>
    </citation>
    <scope>NUCLEOTIDE SEQUENCE [LARGE SCALE GENOMIC DNA]</scope>
    <source>
        <strain evidence="8">Tanzania (2000708)</strain>
    </source>
</reference>
<dbReference type="AlphaFoldDB" id="A0A024VXX1"/>
<dbReference type="GO" id="GO:0016020">
    <property type="term" value="C:membrane"/>
    <property type="evidence" value="ECO:0007669"/>
    <property type="project" value="InterPro"/>
</dbReference>
<feature type="non-terminal residue" evidence="7">
    <location>
        <position position="1071"/>
    </location>
</feature>
<feature type="domain" description="Duffy-antigen binding" evidence="4">
    <location>
        <begin position="488"/>
        <end position="648"/>
    </location>
</feature>
<dbReference type="InterPro" id="IPR042202">
    <property type="entry name" value="Duffy-ag-bd_sf"/>
</dbReference>
<accession>A0A024VXX1</accession>
<feature type="region of interest" description="Disordered" evidence="2">
    <location>
        <begin position="841"/>
        <end position="887"/>
    </location>
</feature>
<dbReference type="GO" id="GO:0046789">
    <property type="term" value="F:host cell surface receptor binding"/>
    <property type="evidence" value="ECO:0007669"/>
    <property type="project" value="InterPro"/>
</dbReference>
<protein>
    <submittedName>
        <fullName evidence="7">Uncharacterized protein</fullName>
    </submittedName>
</protein>
<feature type="compositionally biased region" description="Acidic residues" evidence="2">
    <location>
        <begin position="863"/>
        <end position="878"/>
    </location>
</feature>
<feature type="domain" description="Duffy-antigen binding" evidence="4">
    <location>
        <begin position="958"/>
        <end position="1070"/>
    </location>
</feature>
<dbReference type="OrthoDB" id="10530068at2759"/>
<evidence type="ECO:0000313" key="7">
    <source>
        <dbReference type="EMBL" id="ETW32756.1"/>
    </source>
</evidence>
<evidence type="ECO:0000256" key="1">
    <source>
        <dbReference type="SAM" id="Coils"/>
    </source>
</evidence>
<feature type="domain" description="PfEMP1 CIDRalpha1" evidence="5">
    <location>
        <begin position="156"/>
        <end position="207"/>
    </location>
</feature>
<dbReference type="Pfam" id="PF05424">
    <property type="entry name" value="Duffy_binding"/>
    <property type="match status" value="2"/>
</dbReference>